<dbReference type="InterPro" id="IPR050583">
    <property type="entry name" value="Mycobacterial_A85_antigen"/>
</dbReference>
<dbReference type="GO" id="GO:0016747">
    <property type="term" value="F:acyltransferase activity, transferring groups other than amino-acyl groups"/>
    <property type="evidence" value="ECO:0007669"/>
    <property type="project" value="TreeGrafter"/>
</dbReference>
<sequence length="272" mass="30661">MTARFLLLSFLSVLFLPAFSASVDTVTIQSASMRKPIKCVVVTPEGYQSGNDKYPVVYLLHGHGGNYANWVRNTATLQPWADALKLIVVCPDGNVSSWYFDSPLDTAWKYETHVAQEVPDYIDAHYRTIANRKGRAISGLSMGGHGGLYLGIKHKDRFGAAGSMSGGVDFRPFPNNWHIAQRLGDYAGNQAQWDKNTAINLVDDLKTGELALIVDCGVEDFFISVNRNLHQKLVEKKIAHDYTERPGKHDWAYWNNALPYQLLYFSRYFHQQ</sequence>
<dbReference type="Proteomes" id="UP000627292">
    <property type="component" value="Unassembled WGS sequence"/>
</dbReference>
<evidence type="ECO:0000256" key="1">
    <source>
        <dbReference type="SAM" id="SignalP"/>
    </source>
</evidence>
<protein>
    <submittedName>
        <fullName evidence="2">Esterase</fullName>
    </submittedName>
</protein>
<gene>
    <name evidence="2" type="ORF">GCM10011379_13070</name>
</gene>
<dbReference type="SUPFAM" id="SSF53474">
    <property type="entry name" value="alpha/beta-Hydrolases"/>
    <property type="match status" value="1"/>
</dbReference>
<dbReference type="Pfam" id="PF00756">
    <property type="entry name" value="Esterase"/>
    <property type="match status" value="1"/>
</dbReference>
<feature type="signal peptide" evidence="1">
    <location>
        <begin position="1"/>
        <end position="20"/>
    </location>
</feature>
<dbReference type="InterPro" id="IPR000801">
    <property type="entry name" value="Esterase-like"/>
</dbReference>
<evidence type="ECO:0000313" key="3">
    <source>
        <dbReference type="Proteomes" id="UP000627292"/>
    </source>
</evidence>
<feature type="chain" id="PRO_5036735304" evidence="1">
    <location>
        <begin position="21"/>
        <end position="272"/>
    </location>
</feature>
<organism evidence="2 3">
    <name type="scientific">Filimonas zeae</name>
    <dbReference type="NCBI Taxonomy" id="1737353"/>
    <lineage>
        <taxon>Bacteria</taxon>
        <taxon>Pseudomonadati</taxon>
        <taxon>Bacteroidota</taxon>
        <taxon>Chitinophagia</taxon>
        <taxon>Chitinophagales</taxon>
        <taxon>Chitinophagaceae</taxon>
        <taxon>Filimonas</taxon>
    </lineage>
</organism>
<keyword evidence="3" id="KW-1185">Reference proteome</keyword>
<dbReference type="RefSeq" id="WP_188951161.1">
    <property type="nucleotide sequence ID" value="NZ_BMIB01000001.1"/>
</dbReference>
<dbReference type="InterPro" id="IPR029058">
    <property type="entry name" value="AB_hydrolase_fold"/>
</dbReference>
<dbReference type="Gene3D" id="3.40.50.1820">
    <property type="entry name" value="alpha/beta hydrolase"/>
    <property type="match status" value="1"/>
</dbReference>
<keyword evidence="1" id="KW-0732">Signal</keyword>
<evidence type="ECO:0000313" key="2">
    <source>
        <dbReference type="EMBL" id="GGH62796.1"/>
    </source>
</evidence>
<comment type="caution">
    <text evidence="2">The sequence shown here is derived from an EMBL/GenBank/DDBJ whole genome shotgun (WGS) entry which is preliminary data.</text>
</comment>
<reference evidence="2" key="2">
    <citation type="submission" date="2020-09" db="EMBL/GenBank/DDBJ databases">
        <authorList>
            <person name="Sun Q."/>
            <person name="Zhou Y."/>
        </authorList>
    </citation>
    <scope>NUCLEOTIDE SEQUENCE</scope>
    <source>
        <strain evidence="2">CGMCC 1.15290</strain>
    </source>
</reference>
<proteinExistence type="predicted"/>
<dbReference type="PANTHER" id="PTHR48098">
    <property type="entry name" value="ENTEROCHELIN ESTERASE-RELATED"/>
    <property type="match status" value="1"/>
</dbReference>
<dbReference type="AlphaFoldDB" id="A0A917IT32"/>
<accession>A0A917IT32</accession>
<reference evidence="2" key="1">
    <citation type="journal article" date="2014" name="Int. J. Syst. Evol. Microbiol.">
        <title>Complete genome sequence of Corynebacterium casei LMG S-19264T (=DSM 44701T), isolated from a smear-ripened cheese.</title>
        <authorList>
            <consortium name="US DOE Joint Genome Institute (JGI-PGF)"/>
            <person name="Walter F."/>
            <person name="Albersmeier A."/>
            <person name="Kalinowski J."/>
            <person name="Ruckert C."/>
        </authorList>
    </citation>
    <scope>NUCLEOTIDE SEQUENCE</scope>
    <source>
        <strain evidence="2">CGMCC 1.15290</strain>
    </source>
</reference>
<name>A0A917IT32_9BACT</name>
<dbReference type="PANTHER" id="PTHR48098:SF1">
    <property type="entry name" value="DIACYLGLYCEROL ACYLTRANSFERASE_MYCOLYLTRANSFERASE AG85A"/>
    <property type="match status" value="1"/>
</dbReference>
<dbReference type="EMBL" id="BMIB01000001">
    <property type="protein sequence ID" value="GGH62796.1"/>
    <property type="molecule type" value="Genomic_DNA"/>
</dbReference>